<feature type="compositionally biased region" description="Acidic residues" evidence="1">
    <location>
        <begin position="369"/>
        <end position="384"/>
    </location>
</feature>
<feature type="compositionally biased region" description="Low complexity" evidence="1">
    <location>
        <begin position="142"/>
        <end position="154"/>
    </location>
</feature>
<feature type="compositionally biased region" description="Acidic residues" evidence="1">
    <location>
        <begin position="1"/>
        <end position="14"/>
    </location>
</feature>
<reference evidence="2 3" key="1">
    <citation type="journal article" date="2023" name="Sci. Data">
        <title>Genome assembly of the Korean intertidal mud-creeper Batillaria attramentaria.</title>
        <authorList>
            <person name="Patra A.K."/>
            <person name="Ho P.T."/>
            <person name="Jun S."/>
            <person name="Lee S.J."/>
            <person name="Kim Y."/>
            <person name="Won Y.J."/>
        </authorList>
    </citation>
    <scope>NUCLEOTIDE SEQUENCE [LARGE SCALE GENOMIC DNA]</scope>
    <source>
        <strain evidence="2">Wonlab-2016</strain>
    </source>
</reference>
<feature type="compositionally biased region" description="Basic and acidic residues" evidence="1">
    <location>
        <begin position="348"/>
        <end position="361"/>
    </location>
</feature>
<dbReference type="Pfam" id="PF04004">
    <property type="entry name" value="Leo1"/>
    <property type="match status" value="1"/>
</dbReference>
<protein>
    <recommendedName>
        <fullName evidence="4">RNA polymerase-associated protein LEO1</fullName>
    </recommendedName>
</protein>
<feature type="region of interest" description="Disordered" evidence="1">
    <location>
        <begin position="585"/>
        <end position="651"/>
    </location>
</feature>
<feature type="compositionally biased region" description="Basic and acidic residues" evidence="1">
    <location>
        <begin position="277"/>
        <end position="289"/>
    </location>
</feature>
<evidence type="ECO:0008006" key="4">
    <source>
        <dbReference type="Google" id="ProtNLM"/>
    </source>
</evidence>
<feature type="compositionally biased region" description="Acidic residues" evidence="1">
    <location>
        <begin position="612"/>
        <end position="622"/>
    </location>
</feature>
<dbReference type="PANTHER" id="PTHR23146">
    <property type="entry name" value="LEO1 PROTEIN"/>
    <property type="match status" value="1"/>
</dbReference>
<evidence type="ECO:0000313" key="2">
    <source>
        <dbReference type="EMBL" id="KAK7491089.1"/>
    </source>
</evidence>
<feature type="compositionally biased region" description="Low complexity" evidence="1">
    <location>
        <begin position="28"/>
        <end position="85"/>
    </location>
</feature>
<dbReference type="EMBL" id="JACVVK020000119">
    <property type="protein sequence ID" value="KAK7491089.1"/>
    <property type="molecule type" value="Genomic_DNA"/>
</dbReference>
<feature type="compositionally biased region" description="Low complexity" evidence="1">
    <location>
        <begin position="162"/>
        <end position="191"/>
    </location>
</feature>
<keyword evidence="3" id="KW-1185">Reference proteome</keyword>
<feature type="compositionally biased region" description="Low complexity" evidence="1">
    <location>
        <begin position="94"/>
        <end position="118"/>
    </location>
</feature>
<organism evidence="2 3">
    <name type="scientific">Batillaria attramentaria</name>
    <dbReference type="NCBI Taxonomy" id="370345"/>
    <lineage>
        <taxon>Eukaryota</taxon>
        <taxon>Metazoa</taxon>
        <taxon>Spiralia</taxon>
        <taxon>Lophotrochozoa</taxon>
        <taxon>Mollusca</taxon>
        <taxon>Gastropoda</taxon>
        <taxon>Caenogastropoda</taxon>
        <taxon>Sorbeoconcha</taxon>
        <taxon>Cerithioidea</taxon>
        <taxon>Batillariidae</taxon>
        <taxon>Batillaria</taxon>
    </lineage>
</organism>
<comment type="caution">
    <text evidence="2">The sequence shown here is derived from an EMBL/GenBank/DDBJ whole genome shotgun (WGS) entry which is preliminary data.</text>
</comment>
<feature type="region of interest" description="Disordered" evidence="1">
    <location>
        <begin position="1"/>
        <end position="389"/>
    </location>
</feature>
<dbReference type="AlphaFoldDB" id="A0ABD0KVB2"/>
<evidence type="ECO:0000313" key="3">
    <source>
        <dbReference type="Proteomes" id="UP001519460"/>
    </source>
</evidence>
<feature type="compositionally biased region" description="Low complexity" evidence="1">
    <location>
        <begin position="238"/>
        <end position="273"/>
    </location>
</feature>
<dbReference type="PANTHER" id="PTHR23146:SF0">
    <property type="entry name" value="RNA POLYMERASE-ASSOCIATED PROTEIN LEO1"/>
    <property type="match status" value="1"/>
</dbReference>
<accession>A0ABD0KVB2</accession>
<feature type="compositionally biased region" description="Low complexity" evidence="1">
    <location>
        <begin position="295"/>
        <end position="305"/>
    </location>
</feature>
<name>A0ABD0KVB2_9CAEN</name>
<feature type="compositionally biased region" description="Polar residues" evidence="1">
    <location>
        <begin position="119"/>
        <end position="132"/>
    </location>
</feature>
<dbReference type="Proteomes" id="UP001519460">
    <property type="component" value="Unassembled WGS sequence"/>
</dbReference>
<gene>
    <name evidence="2" type="ORF">BaRGS_00017653</name>
</gene>
<dbReference type="InterPro" id="IPR007149">
    <property type="entry name" value="Leo1"/>
</dbReference>
<sequence>MADLEDLFGSDAESDDGKGSERGSASPASHRSGSEAGSAHSGSPPGSPRAASDGSGSPAHSGSGDGSPPASPRGSESPPGSPAAGSEGGDSNRSAPGSPAADGSAPASPAGSAASGSDIQSPQASPIGSSDKGTPPGSPQQSGSEKGSAPASPAGSGGGSSRGSAAGSPGAPGSDRGSPPASPAGSEGRGSTPHGSRAGSERGSRAAYQKSLQPVGENPFHNSDKRAKMPPKAGRGESGAADAGSRASSPARSRRSSASGSRSPSPGKRSVGSGDEEMAKHSGDEGGESRKRRPSGSASDSGSDVVQKKKRRFLSDDEDNEKEAGSDNENAEATLGDLFGDADDISSDEEKKDEDKERDEGAPSMPMMEDGEEREGDEEAEEPPPETRIEVEIPRIVTDLGNSLHYVKLPNFLSVETRPFDPSTYEDEIEEDEVLDEEGRARTKLRVENTVRWRSVKDEEGNEVKDEFGVPMRESNARVVKWSDGSMSLHLGEEVFDVYSMPLQGNFNHLFVRQGTGLQGQSVFKTKLTFRPHSTDSFTHRKMTMSLADRSTKAQKVKMLPIHGSDPDAHRSEMIKKEEERLRASIRRENQKRRLKERAQARGLSTSYMEGSYEEEEDEEEGMTSISAIKQSYKQKRDRNHSTSETRSRRPLCGVEVAGDETERVSKSSRVTNTTLTIFLFGVSARTEPRLVQAGVMSGCCLHLLRRLEIGVCEVLYHDIGCIP</sequence>
<proteinExistence type="predicted"/>
<evidence type="ECO:0000256" key="1">
    <source>
        <dbReference type="SAM" id="MobiDB-lite"/>
    </source>
</evidence>